<proteinExistence type="predicted"/>
<keyword evidence="2 3" id="KW-0040">ANK repeat</keyword>
<dbReference type="Pfam" id="PF12796">
    <property type="entry name" value="Ank_2"/>
    <property type="match status" value="3"/>
</dbReference>
<reference evidence="4 5" key="1">
    <citation type="submission" date="2020-02" db="EMBL/GenBank/DDBJ databases">
        <authorList>
            <person name="Ferguson B K."/>
        </authorList>
    </citation>
    <scope>NUCLEOTIDE SEQUENCE [LARGE SCALE GENOMIC DNA]</scope>
</reference>
<dbReference type="OrthoDB" id="1661883at2759"/>
<feature type="non-terminal residue" evidence="4">
    <location>
        <position position="1"/>
    </location>
</feature>
<dbReference type="SMART" id="SM00248">
    <property type="entry name" value="ANK"/>
    <property type="match status" value="11"/>
</dbReference>
<dbReference type="AlphaFoldDB" id="A0A6H5IBI7"/>
<feature type="repeat" description="ANK" evidence="3">
    <location>
        <begin position="323"/>
        <end position="355"/>
    </location>
</feature>
<sequence>SLSKRIDWEKTEKRDQVLDRLETLLNNESYSTPPPNLLDTFTARQIERLLADHVIRYNGNIAEKVRFIERVAETGYRDQGPEVNDRNGETQLRRTTALHLAATTPPAQLVEEAVVESLFKIYDKFEANYSDEDGYTHFQIACRHGCVDAVTKFLEAGQDPNIVKKKTGDTPLHLALLCRDDKDKIQLVKLLLGNGADPKVANAKRSIPLHSFCKKFYDGDLAKILLDSLSSEKHQLSQLDVRDKLGRTPLHLALRHQYDDTAEVLLRNGADPNLADANGFTPLHIVSTRKLYLHCKNTMERFLRICDQVGKTTLLLVDAKDNEGRTPLHLAMLNCSWAMVETLVRRGADPNSADKHGSTPLHSFSERESDVVFSTNVLTPTSIESGLKKNINALDGSGRAPLHLALSRGRGNLVEWLLRNGADPNLPGWLASTPLHTICSTRNDAAVIIERFFGVADSLNREVEVGARDGWGQTALHCAVLHDNEAAIEFLVRRRGVDANSVNGQGKTPLHLAVAGSHNELLEWLLRNGADPNLGDEEGSTPLHCICLQAGQGGVDSAKEFFKICEEADRLVLVDAKDTKGRTPLQLAVLNLSLDLVEYLLARGADAASFVFPDATLFADRIGSADDRKPELAWRALSIIKRLERQGYWLCQRDATATMKLLDEYQVFVEASTDLRQLCRDDEAFKAKAEKFKFGKKLPTLHELIHLPIERASTRLTSMSDKTWAQKSSKLYERFGEACDSHLCEILLRNFCLGWAMDPFQALIHRPDAPIEVCQMIFEHLANKDLQPRTVLACITSVGHRVDTLRIYNRHIIGYNASTRARSTSRPMQQQQRAVVKRAVVALFGRVHNSHTRGYK</sequence>
<feature type="repeat" description="ANK" evidence="3">
    <location>
        <begin position="505"/>
        <end position="537"/>
    </location>
</feature>
<name>A0A6H5IBI7_9HYME</name>
<evidence type="ECO:0000256" key="1">
    <source>
        <dbReference type="ARBA" id="ARBA00022737"/>
    </source>
</evidence>
<dbReference type="Gene3D" id="1.25.40.20">
    <property type="entry name" value="Ankyrin repeat-containing domain"/>
    <property type="match status" value="6"/>
</dbReference>
<dbReference type="InterPro" id="IPR036770">
    <property type="entry name" value="Ankyrin_rpt-contain_sf"/>
</dbReference>
<organism evidence="4 5">
    <name type="scientific">Trichogramma brassicae</name>
    <dbReference type="NCBI Taxonomy" id="86971"/>
    <lineage>
        <taxon>Eukaryota</taxon>
        <taxon>Metazoa</taxon>
        <taxon>Ecdysozoa</taxon>
        <taxon>Arthropoda</taxon>
        <taxon>Hexapoda</taxon>
        <taxon>Insecta</taxon>
        <taxon>Pterygota</taxon>
        <taxon>Neoptera</taxon>
        <taxon>Endopterygota</taxon>
        <taxon>Hymenoptera</taxon>
        <taxon>Apocrita</taxon>
        <taxon>Proctotrupomorpha</taxon>
        <taxon>Chalcidoidea</taxon>
        <taxon>Trichogrammatidae</taxon>
        <taxon>Trichogramma</taxon>
    </lineage>
</organism>
<accession>A0A6H5IBI7</accession>
<dbReference type="Pfam" id="PF00023">
    <property type="entry name" value="Ank"/>
    <property type="match status" value="1"/>
</dbReference>
<gene>
    <name evidence="4" type="ORF">TBRA_LOCUS7281</name>
</gene>
<dbReference type="SUPFAM" id="SSF48403">
    <property type="entry name" value="Ankyrin repeat"/>
    <property type="match status" value="3"/>
</dbReference>
<feature type="repeat" description="ANK" evidence="3">
    <location>
        <begin position="397"/>
        <end position="429"/>
    </location>
</feature>
<dbReference type="PANTHER" id="PTHR24198:SF165">
    <property type="entry name" value="ANKYRIN REPEAT-CONTAINING PROTEIN-RELATED"/>
    <property type="match status" value="1"/>
</dbReference>
<evidence type="ECO:0000313" key="5">
    <source>
        <dbReference type="Proteomes" id="UP000479190"/>
    </source>
</evidence>
<evidence type="ECO:0000256" key="3">
    <source>
        <dbReference type="PROSITE-ProRule" id="PRU00023"/>
    </source>
</evidence>
<keyword evidence="5" id="KW-1185">Reference proteome</keyword>
<feature type="repeat" description="ANK" evidence="3">
    <location>
        <begin position="580"/>
        <end position="606"/>
    </location>
</feature>
<feature type="repeat" description="ANK" evidence="3">
    <location>
        <begin position="245"/>
        <end position="277"/>
    </location>
</feature>
<evidence type="ECO:0000256" key="2">
    <source>
        <dbReference type="ARBA" id="ARBA00023043"/>
    </source>
</evidence>
<protein>
    <submittedName>
        <fullName evidence="4">Uncharacterized protein</fullName>
    </submittedName>
</protein>
<feature type="repeat" description="ANK" evidence="3">
    <location>
        <begin position="167"/>
        <end position="203"/>
    </location>
</feature>
<dbReference type="PROSITE" id="PS50088">
    <property type="entry name" value="ANK_REPEAT"/>
    <property type="match status" value="6"/>
</dbReference>
<evidence type="ECO:0000313" key="4">
    <source>
        <dbReference type="EMBL" id="CAB0035384.1"/>
    </source>
</evidence>
<dbReference type="InterPro" id="IPR002110">
    <property type="entry name" value="Ankyrin_rpt"/>
</dbReference>
<dbReference type="PROSITE" id="PS50297">
    <property type="entry name" value="ANK_REP_REGION"/>
    <property type="match status" value="6"/>
</dbReference>
<dbReference type="PANTHER" id="PTHR24198">
    <property type="entry name" value="ANKYRIN REPEAT AND PROTEIN KINASE DOMAIN-CONTAINING PROTEIN"/>
    <property type="match status" value="1"/>
</dbReference>
<dbReference type="Proteomes" id="UP000479190">
    <property type="component" value="Unassembled WGS sequence"/>
</dbReference>
<dbReference type="EMBL" id="CADCXV010000783">
    <property type="protein sequence ID" value="CAB0035384.1"/>
    <property type="molecule type" value="Genomic_DNA"/>
</dbReference>
<keyword evidence="1" id="KW-0677">Repeat</keyword>